<accession>A0ABQ2BZ62</accession>
<proteinExistence type="predicted"/>
<evidence type="ECO:0000313" key="4">
    <source>
        <dbReference type="EMBL" id="GGI56847.1"/>
    </source>
</evidence>
<dbReference type="Proteomes" id="UP000624701">
    <property type="component" value="Unassembled WGS sequence"/>
</dbReference>
<feature type="coiled-coil region" evidence="1">
    <location>
        <begin position="175"/>
        <end position="205"/>
    </location>
</feature>
<keyword evidence="2" id="KW-0472">Membrane</keyword>
<evidence type="ECO:0000256" key="2">
    <source>
        <dbReference type="SAM" id="Phobius"/>
    </source>
</evidence>
<protein>
    <submittedName>
        <fullName evidence="4">Gliding motility protein GldL</fullName>
    </submittedName>
</protein>
<reference evidence="5" key="1">
    <citation type="journal article" date="2019" name="Int. J. Syst. Evol. Microbiol.">
        <title>The Global Catalogue of Microorganisms (GCM) 10K type strain sequencing project: providing services to taxonomists for standard genome sequencing and annotation.</title>
        <authorList>
            <consortium name="The Broad Institute Genomics Platform"/>
            <consortium name="The Broad Institute Genome Sequencing Center for Infectious Disease"/>
            <person name="Wu L."/>
            <person name="Ma J."/>
        </authorList>
    </citation>
    <scope>NUCLEOTIDE SEQUENCE [LARGE SCALE GENOMIC DNA]</scope>
    <source>
        <strain evidence="5">CCM 8681</strain>
    </source>
</reference>
<comment type="caution">
    <text evidence="4">The sequence shown here is derived from an EMBL/GenBank/DDBJ whole genome shotgun (WGS) entry which is preliminary data.</text>
</comment>
<dbReference type="InterPro" id="IPR055087">
    <property type="entry name" value="GldL-like_N"/>
</dbReference>
<evidence type="ECO:0000313" key="5">
    <source>
        <dbReference type="Proteomes" id="UP000624701"/>
    </source>
</evidence>
<dbReference type="InterPro" id="IPR019852">
    <property type="entry name" value="Motility-assoc_prot_GldL"/>
</dbReference>
<evidence type="ECO:0000256" key="1">
    <source>
        <dbReference type="SAM" id="Coils"/>
    </source>
</evidence>
<dbReference type="EMBL" id="BMDQ01000001">
    <property type="protein sequence ID" value="GGI56847.1"/>
    <property type="molecule type" value="Genomic_DNA"/>
</dbReference>
<feature type="domain" description="Gliding motility protein GldL-like N-terminal" evidence="3">
    <location>
        <begin position="27"/>
        <end position="87"/>
    </location>
</feature>
<keyword evidence="2" id="KW-1133">Transmembrane helix</keyword>
<dbReference type="NCBIfam" id="TIGR03513">
    <property type="entry name" value="GldL_gliding"/>
    <property type="match status" value="1"/>
</dbReference>
<keyword evidence="1" id="KW-0175">Coiled coil</keyword>
<keyword evidence="5" id="KW-1185">Reference proteome</keyword>
<feature type="transmembrane region" description="Helical" evidence="2">
    <location>
        <begin position="21"/>
        <end position="41"/>
    </location>
</feature>
<feature type="transmembrane region" description="Helical" evidence="2">
    <location>
        <begin position="47"/>
        <end position="69"/>
    </location>
</feature>
<sequence length="223" mass="24189">MLGVLSPQLLKTKIMAQKGKLTVTNFIYGMGAAVVIVGALFKIQNWPYGGLLLTIGMIVEAGVFAWSAFEKQEDDLDWSLVYPELEGGASKKKAKEEPKDAEGILSKKLDNLLKEAKIDGELMSSLGDSIKNFEGAAKNLNPTVDSLQAQKKYSEEMSLAAAQMESLNSLYKVQMESANRQAAINEEAVENATKLKEQMQSLASNLSSLNGVYGGMLSAMNKN</sequence>
<organism evidence="4 5">
    <name type="scientific">Winogradskyella haliclonae</name>
    <dbReference type="NCBI Taxonomy" id="2048558"/>
    <lineage>
        <taxon>Bacteria</taxon>
        <taxon>Pseudomonadati</taxon>
        <taxon>Bacteroidota</taxon>
        <taxon>Flavobacteriia</taxon>
        <taxon>Flavobacteriales</taxon>
        <taxon>Flavobacteriaceae</taxon>
        <taxon>Winogradskyella</taxon>
    </lineage>
</organism>
<dbReference type="Pfam" id="PF22827">
    <property type="entry name" value="GldL_N"/>
    <property type="match status" value="1"/>
</dbReference>
<gene>
    <name evidence="4" type="primary">gldL</name>
    <name evidence="4" type="ORF">GCM10011444_11560</name>
</gene>
<evidence type="ECO:0000259" key="3">
    <source>
        <dbReference type="Pfam" id="PF22827"/>
    </source>
</evidence>
<keyword evidence="2" id="KW-0812">Transmembrane</keyword>
<name>A0ABQ2BZ62_9FLAO</name>